<reference evidence="4" key="2">
    <citation type="submission" date="2023-06" db="EMBL/GenBank/DDBJ databases">
        <authorList>
            <consortium name="Lawrence Berkeley National Laboratory"/>
            <person name="Haridas S."/>
            <person name="Hensen N."/>
            <person name="Bonometti L."/>
            <person name="Westerberg I."/>
            <person name="Brannstrom I.O."/>
            <person name="Guillou S."/>
            <person name="Cros-Aarteil S."/>
            <person name="Calhoun S."/>
            <person name="Kuo A."/>
            <person name="Mondo S."/>
            <person name="Pangilinan J."/>
            <person name="Riley R."/>
            <person name="LaButti K."/>
            <person name="Andreopoulos B."/>
            <person name="Lipzen A."/>
            <person name="Chen C."/>
            <person name="Yanf M."/>
            <person name="Daum C."/>
            <person name="Ng V."/>
            <person name="Clum A."/>
            <person name="Steindorff A."/>
            <person name="Ohm R."/>
            <person name="Martin F."/>
            <person name="Silar P."/>
            <person name="Natvig D."/>
            <person name="Lalanne C."/>
            <person name="Gautier V."/>
            <person name="Ament-velasquez S.L."/>
            <person name="Kruys A."/>
            <person name="Hutchinson M.I."/>
            <person name="Powell A.J."/>
            <person name="Barry K."/>
            <person name="Miller A.N."/>
            <person name="Grigoriev I.V."/>
            <person name="Debuchy R."/>
            <person name="Gladieux P."/>
            <person name="Thoren M.H."/>
            <person name="Johannesson H."/>
        </authorList>
    </citation>
    <scope>NUCLEOTIDE SEQUENCE</scope>
    <source>
        <strain evidence="4">CBS 232.78</strain>
    </source>
</reference>
<organism evidence="4 5">
    <name type="scientific">Podospora didyma</name>
    <dbReference type="NCBI Taxonomy" id="330526"/>
    <lineage>
        <taxon>Eukaryota</taxon>
        <taxon>Fungi</taxon>
        <taxon>Dikarya</taxon>
        <taxon>Ascomycota</taxon>
        <taxon>Pezizomycotina</taxon>
        <taxon>Sordariomycetes</taxon>
        <taxon>Sordariomycetidae</taxon>
        <taxon>Sordariales</taxon>
        <taxon>Podosporaceae</taxon>
        <taxon>Podospora</taxon>
    </lineage>
</organism>
<dbReference type="PANTHER" id="PTHR35395:SF1">
    <property type="entry name" value="DUF6536 DOMAIN-CONTAINING PROTEIN"/>
    <property type="match status" value="1"/>
</dbReference>
<dbReference type="InterPro" id="IPR046623">
    <property type="entry name" value="DUF6536"/>
</dbReference>
<name>A0AAE0NBU1_9PEZI</name>
<evidence type="ECO:0000313" key="4">
    <source>
        <dbReference type="EMBL" id="KAK3378237.1"/>
    </source>
</evidence>
<feature type="region of interest" description="Disordered" evidence="1">
    <location>
        <begin position="1"/>
        <end position="39"/>
    </location>
</feature>
<keyword evidence="5" id="KW-1185">Reference proteome</keyword>
<comment type="caution">
    <text evidence="4">The sequence shown here is derived from an EMBL/GenBank/DDBJ whole genome shotgun (WGS) entry which is preliminary data.</text>
</comment>
<accession>A0AAE0NBU1</accession>
<dbReference type="Pfam" id="PF20163">
    <property type="entry name" value="DUF6536"/>
    <property type="match status" value="1"/>
</dbReference>
<feature type="transmembrane region" description="Helical" evidence="2">
    <location>
        <begin position="72"/>
        <end position="95"/>
    </location>
</feature>
<evidence type="ECO:0000256" key="2">
    <source>
        <dbReference type="SAM" id="Phobius"/>
    </source>
</evidence>
<gene>
    <name evidence="4" type="ORF">B0H63DRAFT_241722</name>
</gene>
<evidence type="ECO:0000256" key="1">
    <source>
        <dbReference type="SAM" id="MobiDB-lite"/>
    </source>
</evidence>
<feature type="transmembrane region" description="Helical" evidence="2">
    <location>
        <begin position="121"/>
        <end position="141"/>
    </location>
</feature>
<proteinExistence type="predicted"/>
<dbReference type="EMBL" id="JAULSW010000006">
    <property type="protein sequence ID" value="KAK3378237.1"/>
    <property type="molecule type" value="Genomic_DNA"/>
</dbReference>
<sequence>MMPSARRIARERTSRRQPKSRRRIFHEPREPDTSSFRPSHFPERRTFSWWLPQILDDEDSKRRVWLSRRSRALVLQVTLIFTIFVTNLALTVFAVSRYDSRNGVGVIYEGDSGTVQRLDQWIHLLSNLLSTGMLSASNYYMQLQAAPTRKNLDEAHTRGKWLDIRVPSIKNLWYISNWRRSGWFLLAFSSVPIHLLYNSAIFQSLSSDDDTIAVVKDSFLNNAS</sequence>
<protein>
    <recommendedName>
        <fullName evidence="3">DUF6536 domain-containing protein</fullName>
    </recommendedName>
</protein>
<keyword evidence="2" id="KW-0472">Membrane</keyword>
<evidence type="ECO:0000259" key="3">
    <source>
        <dbReference type="Pfam" id="PF20163"/>
    </source>
</evidence>
<dbReference type="AlphaFoldDB" id="A0AAE0NBU1"/>
<dbReference type="PANTHER" id="PTHR35395">
    <property type="entry name" value="DUF6536 DOMAIN-CONTAINING PROTEIN"/>
    <property type="match status" value="1"/>
</dbReference>
<dbReference type="Proteomes" id="UP001285441">
    <property type="component" value="Unassembled WGS sequence"/>
</dbReference>
<feature type="domain" description="DUF6536" evidence="3">
    <location>
        <begin position="71"/>
        <end position="220"/>
    </location>
</feature>
<keyword evidence="2" id="KW-0812">Transmembrane</keyword>
<feature type="compositionally biased region" description="Basic residues" evidence="1">
    <location>
        <begin position="15"/>
        <end position="24"/>
    </location>
</feature>
<feature type="transmembrane region" description="Helical" evidence="2">
    <location>
        <begin position="183"/>
        <end position="202"/>
    </location>
</feature>
<reference evidence="4" key="1">
    <citation type="journal article" date="2023" name="Mol. Phylogenet. Evol.">
        <title>Genome-scale phylogeny and comparative genomics of the fungal order Sordariales.</title>
        <authorList>
            <person name="Hensen N."/>
            <person name="Bonometti L."/>
            <person name="Westerberg I."/>
            <person name="Brannstrom I.O."/>
            <person name="Guillou S."/>
            <person name="Cros-Aarteil S."/>
            <person name="Calhoun S."/>
            <person name="Haridas S."/>
            <person name="Kuo A."/>
            <person name="Mondo S."/>
            <person name="Pangilinan J."/>
            <person name="Riley R."/>
            <person name="LaButti K."/>
            <person name="Andreopoulos B."/>
            <person name="Lipzen A."/>
            <person name="Chen C."/>
            <person name="Yan M."/>
            <person name="Daum C."/>
            <person name="Ng V."/>
            <person name="Clum A."/>
            <person name="Steindorff A."/>
            <person name="Ohm R.A."/>
            <person name="Martin F."/>
            <person name="Silar P."/>
            <person name="Natvig D.O."/>
            <person name="Lalanne C."/>
            <person name="Gautier V."/>
            <person name="Ament-Velasquez S.L."/>
            <person name="Kruys A."/>
            <person name="Hutchinson M.I."/>
            <person name="Powell A.J."/>
            <person name="Barry K."/>
            <person name="Miller A.N."/>
            <person name="Grigoriev I.V."/>
            <person name="Debuchy R."/>
            <person name="Gladieux P."/>
            <person name="Hiltunen Thoren M."/>
            <person name="Johannesson H."/>
        </authorList>
    </citation>
    <scope>NUCLEOTIDE SEQUENCE</scope>
    <source>
        <strain evidence="4">CBS 232.78</strain>
    </source>
</reference>
<evidence type="ECO:0000313" key="5">
    <source>
        <dbReference type="Proteomes" id="UP001285441"/>
    </source>
</evidence>
<keyword evidence="2" id="KW-1133">Transmembrane helix</keyword>